<keyword evidence="1" id="KW-1133">Transmembrane helix</keyword>
<reference evidence="2" key="1">
    <citation type="submission" date="2021-12" db="EMBL/GenBank/DDBJ databases">
        <authorList>
            <person name="Zaccaron A."/>
            <person name="Stergiopoulos I."/>
        </authorList>
    </citation>
    <scope>NUCLEOTIDE SEQUENCE</scope>
    <source>
        <strain evidence="2">Race5_Kim</strain>
    </source>
</reference>
<feature type="transmembrane region" description="Helical" evidence="1">
    <location>
        <begin position="6"/>
        <end position="28"/>
    </location>
</feature>
<gene>
    <name evidence="2" type="ORF">CLAFUR5_09308</name>
</gene>
<dbReference type="GeneID" id="71989186"/>
<name>A0A9Q8PFY7_PASFU</name>
<protein>
    <submittedName>
        <fullName evidence="2">Uncharacterized protein</fullName>
    </submittedName>
</protein>
<keyword evidence="1" id="KW-0812">Transmembrane</keyword>
<dbReference type="RefSeq" id="XP_047766063.1">
    <property type="nucleotide sequence ID" value="XM_047908456.1"/>
</dbReference>
<sequence length="464" mass="52064">MASAELVIAIVSLVIAVIAFWIATAQALQHGWGLPRRTFEPSELRFVVTYATPVLFVAPPANTRGPLSDKAVHKLEGTQESRSNTLTIVRASKVIEKKPSVFHRVGPTNDALASWVTLLHVLQDNEKHGRRWDADMRMKTPAGLTNHGPEYTMCVQIQKLDRNWDFIPDSITKPYATTSLVRVAEIAVIQGMSWRIFEPDTGDLSAESENITCSGFLVPRAGIVVIFTVTGKITQVANPSQRTIPDIRAKQLIFGSVLSIFDTKSRSGLDIPLLNFGDEQALRETLNGFAFSKEESDSYLAYEPRSRAINFEVISMMGQVFRIRGSSFKMLPNPNTGPWVDTFDACDLVQQFQRSLLIAKLEDQCTPALHIQALWTELLAPVWKKREEDIDIVMRDAVHDAIDECDKFLHIDDEISRVVVGIHMQCLQEQLEGNSRSSLDDLRRETTAGMLDVYKQRLEHSMSN</sequence>
<dbReference type="KEGG" id="ffu:CLAFUR5_09308"/>
<organism evidence="2 3">
    <name type="scientific">Passalora fulva</name>
    <name type="common">Tomato leaf mold</name>
    <name type="synonym">Cladosporium fulvum</name>
    <dbReference type="NCBI Taxonomy" id="5499"/>
    <lineage>
        <taxon>Eukaryota</taxon>
        <taxon>Fungi</taxon>
        <taxon>Dikarya</taxon>
        <taxon>Ascomycota</taxon>
        <taxon>Pezizomycotina</taxon>
        <taxon>Dothideomycetes</taxon>
        <taxon>Dothideomycetidae</taxon>
        <taxon>Mycosphaerellales</taxon>
        <taxon>Mycosphaerellaceae</taxon>
        <taxon>Fulvia</taxon>
    </lineage>
</organism>
<dbReference type="EMBL" id="CP090171">
    <property type="protein sequence ID" value="UJO21697.1"/>
    <property type="molecule type" value="Genomic_DNA"/>
</dbReference>
<keyword evidence="3" id="KW-1185">Reference proteome</keyword>
<reference evidence="2" key="2">
    <citation type="journal article" date="2022" name="Microb. Genom.">
        <title>A chromosome-scale genome assembly of the tomato pathogen Cladosporium fulvum reveals a compartmentalized genome architecture and the presence of a dispensable chromosome.</title>
        <authorList>
            <person name="Zaccaron A.Z."/>
            <person name="Chen L.H."/>
            <person name="Samaras A."/>
            <person name="Stergiopoulos I."/>
        </authorList>
    </citation>
    <scope>NUCLEOTIDE SEQUENCE</scope>
    <source>
        <strain evidence="2">Race5_Kim</strain>
    </source>
</reference>
<dbReference type="Proteomes" id="UP000756132">
    <property type="component" value="Chromosome 9"/>
</dbReference>
<dbReference type="OrthoDB" id="5227693at2759"/>
<evidence type="ECO:0000313" key="3">
    <source>
        <dbReference type="Proteomes" id="UP000756132"/>
    </source>
</evidence>
<proteinExistence type="predicted"/>
<evidence type="ECO:0000313" key="2">
    <source>
        <dbReference type="EMBL" id="UJO21697.1"/>
    </source>
</evidence>
<dbReference type="AlphaFoldDB" id="A0A9Q8PFY7"/>
<evidence type="ECO:0000256" key="1">
    <source>
        <dbReference type="SAM" id="Phobius"/>
    </source>
</evidence>
<keyword evidence="1" id="KW-0472">Membrane</keyword>
<accession>A0A9Q8PFY7</accession>